<reference evidence="4" key="1">
    <citation type="submission" date="2021-01" db="EMBL/GenBank/DDBJ databases">
        <authorList>
            <consortium name="Aspergillus puulaauensis MK2 genome sequencing consortium"/>
            <person name="Kazuki M."/>
            <person name="Futagami T."/>
        </authorList>
    </citation>
    <scope>NUCLEOTIDE SEQUENCE</scope>
    <source>
        <strain evidence="4">MK2</strain>
    </source>
</reference>
<dbReference type="GO" id="GO:0004386">
    <property type="term" value="F:helicase activity"/>
    <property type="evidence" value="ECO:0007669"/>
    <property type="project" value="InterPro"/>
</dbReference>
<proteinExistence type="predicted"/>
<dbReference type="Gene3D" id="3.40.50.300">
    <property type="entry name" value="P-loop containing nucleotide triphosphate hydrolases"/>
    <property type="match status" value="2"/>
</dbReference>
<dbReference type="InterPro" id="IPR041677">
    <property type="entry name" value="DNA2/NAM7_AAA_11"/>
</dbReference>
<keyword evidence="1" id="KW-0547">Nucleotide-binding</keyword>
<dbReference type="EMBL" id="AP024445">
    <property type="protein sequence ID" value="BCS22022.1"/>
    <property type="molecule type" value="Genomic_DNA"/>
</dbReference>
<keyword evidence="1" id="KW-0378">Hydrolase</keyword>
<evidence type="ECO:0000259" key="3">
    <source>
        <dbReference type="Pfam" id="PF13087"/>
    </source>
</evidence>
<protein>
    <recommendedName>
        <fullName evidence="6">P-loop containing nucleoside triphosphate hydrolase protein</fullName>
    </recommendedName>
</protein>
<dbReference type="PANTHER" id="PTHR10887">
    <property type="entry name" value="DNA2/NAM7 HELICASE FAMILY"/>
    <property type="match status" value="1"/>
</dbReference>
<evidence type="ECO:0000313" key="4">
    <source>
        <dbReference type="EMBL" id="BCS22022.1"/>
    </source>
</evidence>
<dbReference type="KEGG" id="apuu:APUU_30247A"/>
<dbReference type="PANTHER" id="PTHR10887:SF445">
    <property type="entry name" value="NFX1-TYPE ZINC FINGER-CONTAINING PROTEIN 1"/>
    <property type="match status" value="1"/>
</dbReference>
<dbReference type="CDD" id="cd17936">
    <property type="entry name" value="EEXXEc_NFX1"/>
    <property type="match status" value="1"/>
</dbReference>
<dbReference type="FunFam" id="3.40.50.300:FF:001660">
    <property type="entry name" value="NF-X1 finger and helicase protein, putative"/>
    <property type="match status" value="1"/>
</dbReference>
<dbReference type="InterPro" id="IPR045055">
    <property type="entry name" value="DNA2/NAM7-like"/>
</dbReference>
<name>A0A7R7XIP7_9EURO</name>
<dbReference type="Pfam" id="PF13087">
    <property type="entry name" value="AAA_12"/>
    <property type="match status" value="1"/>
</dbReference>
<feature type="domain" description="DNA2/NAM7 helicase helicase" evidence="2">
    <location>
        <begin position="505"/>
        <end position="822"/>
    </location>
</feature>
<accession>A0A7R7XIP7</accession>
<dbReference type="SUPFAM" id="SSF52540">
    <property type="entry name" value="P-loop containing nucleoside triphosphate hydrolases"/>
    <property type="match status" value="1"/>
</dbReference>
<dbReference type="InterPro" id="IPR027417">
    <property type="entry name" value="P-loop_NTPase"/>
</dbReference>
<keyword evidence="1" id="KW-0067">ATP-binding</keyword>
<dbReference type="GO" id="GO:0031048">
    <property type="term" value="P:regulatory ncRNA-mediated heterochromatin formation"/>
    <property type="evidence" value="ECO:0007669"/>
    <property type="project" value="TreeGrafter"/>
</dbReference>
<organism evidence="4 5">
    <name type="scientific">Aspergillus puulaauensis</name>
    <dbReference type="NCBI Taxonomy" id="1220207"/>
    <lineage>
        <taxon>Eukaryota</taxon>
        <taxon>Fungi</taxon>
        <taxon>Dikarya</taxon>
        <taxon>Ascomycota</taxon>
        <taxon>Pezizomycotina</taxon>
        <taxon>Eurotiomycetes</taxon>
        <taxon>Eurotiomycetidae</taxon>
        <taxon>Eurotiales</taxon>
        <taxon>Aspergillaceae</taxon>
        <taxon>Aspergillus</taxon>
    </lineage>
</organism>
<evidence type="ECO:0008006" key="6">
    <source>
        <dbReference type="Google" id="ProtNLM"/>
    </source>
</evidence>
<keyword evidence="5" id="KW-1185">Reference proteome</keyword>
<dbReference type="InterPro" id="IPR047187">
    <property type="entry name" value="SF1_C_Upf1"/>
</dbReference>
<dbReference type="GO" id="GO:0031380">
    <property type="term" value="C:nuclear RNA-directed RNA polymerase complex"/>
    <property type="evidence" value="ECO:0007669"/>
    <property type="project" value="TreeGrafter"/>
</dbReference>
<feature type="domain" description="DNA2/NAM7 helicase-like C-terminal" evidence="3">
    <location>
        <begin position="839"/>
        <end position="1067"/>
    </location>
</feature>
<sequence length="1189" mass="133211">MQEVVQCLAKEGGLRRIQELIERDFSVLPPSAKRRVFAEQMLPFMELITHPSLLASLVLEQAVVTIYNCIFGINARRAAPFLQFVAGAIQLETENDGPAACTYLEVCLSAFWHIVDLNSTAFIQESLQQVAQRFADLLNALHGLDGASGLHQSVHYLERLQRRLNIGLSLPTLLGSSRKVPVNATPVAFVAQKDPPGNRHDNDHADIGKVKIMPTFQEIMSSRTEYLPVKDPRQWHLPGLAGLLDKNFRLLREDTVGQLRDAIHAELRPRAMRDGRRGQTRMHIYKNVLVKQVDLHKLSGLQFLVQFSQPPQVRGMTKQRQEDWWQMSKRLQASAFVCLLDRRGTAVFCTVATPDRPNTKSDAAERKDAMMAGSLTDDVNVASVVLELVEPCESTWQYILDCHGATGNRSAMSLVEFPGILLPSFQPTLLALQKMQKAADIPMSDFIAPSDTSSLSQFIDVPPPLYSVVPGFSFDLKCLMNDGSSLTVEHSQPVDIATLQTKSTLDDAQATALVQSLQRRVALIQGPPGTGKSFTGVALIKVLLANKRKVKKGLGPILCVCYTNHALDQLLEDLLDNNITSQIIRIGSQSKSERLQPLNLRTVAREADKTRMERHDQWSFRTTLDEYGESFQKLKLNSTGSDHALKDYIRKADPLHYQQLFEADAEGFQRQSRQGSHGIVHSWINGGQRSGNTRPLAELANVHVDMMTVSERRLLHAHWSREARMESLSEAQSLLSSHSGIKYSWDRVRDEVDLRCLRTADVIGVTTTGLARNLNMLRRLPSKVLLCEEAGEVLEAHLLTSLLPSLEHVILIGDHQQLRPQIQNYELSRESSSGKAYSLDRSLFERLVEPDDGVGVQIPFCTLETQRRMHPSMSRLVRDTLYPKLQDAPVVSEYPDVMGMRQRLFWLDHRHAEGDSSGQDAIATSHWNDHEIYLTIALVNHLLRQGTYASGDIAVITPYLGQLHRMRRKLAGSYTITLGERDQEDLDNAGFTADTTDSDNKDIIRSSLLQTLRVATIDNFQGEEAKVVVISLVRSNKQNRCGFLRTPNRINVLLSRAKHGMYIIGNSETSRGVDMWNKVINILESEGNIGPGLDLCCPRHPETPITVSEPDDFLQHAPEGGCSLQCGKRLRPYTAQSLVSVHRRDVPIPAQGPVETHARRNARFQCLMLHVFYPVVTSWLLSHAGNRRT</sequence>
<gene>
    <name evidence="4" type="ORF">APUU_30247A</name>
</gene>
<reference evidence="4" key="2">
    <citation type="submission" date="2021-02" db="EMBL/GenBank/DDBJ databases">
        <title>Aspergillus puulaauensis MK2 genome sequence.</title>
        <authorList>
            <person name="Futagami T."/>
            <person name="Mori K."/>
            <person name="Kadooka C."/>
            <person name="Tanaka T."/>
        </authorList>
    </citation>
    <scope>NUCLEOTIDE SEQUENCE</scope>
    <source>
        <strain evidence="4">MK2</strain>
    </source>
</reference>
<evidence type="ECO:0000256" key="1">
    <source>
        <dbReference type="ARBA" id="ARBA00022806"/>
    </source>
</evidence>
<dbReference type="InterPro" id="IPR041679">
    <property type="entry name" value="DNA2/NAM7-like_C"/>
</dbReference>
<dbReference type="RefSeq" id="XP_041554216.1">
    <property type="nucleotide sequence ID" value="XM_041701319.1"/>
</dbReference>
<dbReference type="AlphaFoldDB" id="A0A7R7XIP7"/>
<dbReference type="OrthoDB" id="2423195at2759"/>
<dbReference type="Proteomes" id="UP000654913">
    <property type="component" value="Chromosome 3"/>
</dbReference>
<evidence type="ECO:0000313" key="5">
    <source>
        <dbReference type="Proteomes" id="UP000654913"/>
    </source>
</evidence>
<keyword evidence="1" id="KW-0347">Helicase</keyword>
<dbReference type="CDD" id="cd18808">
    <property type="entry name" value="SF1_C_Upf1"/>
    <property type="match status" value="1"/>
</dbReference>
<dbReference type="Pfam" id="PF13086">
    <property type="entry name" value="AAA_11"/>
    <property type="match status" value="1"/>
</dbReference>
<dbReference type="GeneID" id="64972027"/>
<evidence type="ECO:0000259" key="2">
    <source>
        <dbReference type="Pfam" id="PF13086"/>
    </source>
</evidence>